<feature type="transmembrane region" description="Helical" evidence="6">
    <location>
        <begin position="146"/>
        <end position="163"/>
    </location>
</feature>
<protein>
    <submittedName>
        <fullName evidence="7">Cytochrome c oxidase assembly protein</fullName>
    </submittedName>
</protein>
<evidence type="ECO:0000256" key="1">
    <source>
        <dbReference type="ARBA" id="ARBA00004651"/>
    </source>
</evidence>
<feature type="transmembrane region" description="Helical" evidence="6">
    <location>
        <begin position="12"/>
        <end position="32"/>
    </location>
</feature>
<feature type="transmembrane region" description="Helical" evidence="6">
    <location>
        <begin position="183"/>
        <end position="204"/>
    </location>
</feature>
<sequence>MDTLFLEQFLVWNIPFLAGCLLVGILYVYLFGRFKQNDDARKKPLFFFLALISLYAVTGSPLAAASHLAFSLHMLQMSLLYFIIPPLLLLGVPARLYRRIRELRVWPTCSNSRRFFLPKTSLLMFGALFLLYHLPFVLDLLAQYSLLQNVYSVMLFVLAVSMWMPIASPDSNERLAWQEMKRYAWLSGAVIMPACVVFIANAFLGGMSNPFGSQYMPQLCTPVQSDSVNGLLPYPFHSEYEQAFAGVLMLGVHKASILMSCRLGNKTDEA</sequence>
<feature type="transmembrane region" description="Helical" evidence="6">
    <location>
        <begin position="115"/>
        <end position="134"/>
    </location>
</feature>
<dbReference type="InterPro" id="IPR019108">
    <property type="entry name" value="Caa3_assmbl_CtaG-rel"/>
</dbReference>
<dbReference type="Proteomes" id="UP001597178">
    <property type="component" value="Unassembled WGS sequence"/>
</dbReference>
<keyword evidence="4 6" id="KW-1133">Transmembrane helix</keyword>
<evidence type="ECO:0000256" key="3">
    <source>
        <dbReference type="ARBA" id="ARBA00022692"/>
    </source>
</evidence>
<evidence type="ECO:0000256" key="6">
    <source>
        <dbReference type="SAM" id="Phobius"/>
    </source>
</evidence>
<keyword evidence="8" id="KW-1185">Reference proteome</keyword>
<evidence type="ECO:0000256" key="4">
    <source>
        <dbReference type="ARBA" id="ARBA00022989"/>
    </source>
</evidence>
<dbReference type="RefSeq" id="WP_382402878.1">
    <property type="nucleotide sequence ID" value="NZ_JBHTNH010000060.1"/>
</dbReference>
<feature type="transmembrane region" description="Helical" evidence="6">
    <location>
        <begin position="44"/>
        <end position="64"/>
    </location>
</feature>
<accession>A0ABW3ZZH6</accession>
<dbReference type="Pfam" id="PF09678">
    <property type="entry name" value="Caa3_CtaG"/>
    <property type="match status" value="1"/>
</dbReference>
<name>A0ABW3ZZH6_9BACI</name>
<reference evidence="8" key="1">
    <citation type="journal article" date="2019" name="Int. J. Syst. Evol. Microbiol.">
        <title>The Global Catalogue of Microorganisms (GCM) 10K type strain sequencing project: providing services to taxonomists for standard genome sequencing and annotation.</title>
        <authorList>
            <consortium name="The Broad Institute Genomics Platform"/>
            <consortium name="The Broad Institute Genome Sequencing Center for Infectious Disease"/>
            <person name="Wu L."/>
            <person name="Ma J."/>
        </authorList>
    </citation>
    <scope>NUCLEOTIDE SEQUENCE [LARGE SCALE GENOMIC DNA]</scope>
    <source>
        <strain evidence="8">CCUG 54822</strain>
    </source>
</reference>
<feature type="transmembrane region" description="Helical" evidence="6">
    <location>
        <begin position="70"/>
        <end position="94"/>
    </location>
</feature>
<gene>
    <name evidence="7" type="ORF">ACFQ4A_18675</name>
</gene>
<evidence type="ECO:0000256" key="5">
    <source>
        <dbReference type="ARBA" id="ARBA00023136"/>
    </source>
</evidence>
<dbReference type="EMBL" id="JBHTNH010000060">
    <property type="protein sequence ID" value="MFD1363634.1"/>
    <property type="molecule type" value="Genomic_DNA"/>
</dbReference>
<evidence type="ECO:0000313" key="8">
    <source>
        <dbReference type="Proteomes" id="UP001597178"/>
    </source>
</evidence>
<keyword evidence="3 6" id="KW-0812">Transmembrane</keyword>
<evidence type="ECO:0000313" key="7">
    <source>
        <dbReference type="EMBL" id="MFD1363634.1"/>
    </source>
</evidence>
<keyword evidence="5 6" id="KW-0472">Membrane</keyword>
<comment type="subcellular location">
    <subcellularLocation>
        <location evidence="1">Cell membrane</location>
        <topology evidence="1">Multi-pass membrane protein</topology>
    </subcellularLocation>
</comment>
<comment type="caution">
    <text evidence="7">The sequence shown here is derived from an EMBL/GenBank/DDBJ whole genome shotgun (WGS) entry which is preliminary data.</text>
</comment>
<evidence type="ECO:0000256" key="2">
    <source>
        <dbReference type="ARBA" id="ARBA00022475"/>
    </source>
</evidence>
<organism evidence="7 8">
    <name type="scientific">Lentibacillus salinarum</name>
    <dbReference type="NCBI Taxonomy" id="446820"/>
    <lineage>
        <taxon>Bacteria</taxon>
        <taxon>Bacillati</taxon>
        <taxon>Bacillota</taxon>
        <taxon>Bacilli</taxon>
        <taxon>Bacillales</taxon>
        <taxon>Bacillaceae</taxon>
        <taxon>Lentibacillus</taxon>
    </lineage>
</organism>
<proteinExistence type="predicted"/>
<keyword evidence="2" id="KW-1003">Cell membrane</keyword>